<dbReference type="SUPFAM" id="SSF161098">
    <property type="entry name" value="MetI-like"/>
    <property type="match status" value="1"/>
</dbReference>
<evidence type="ECO:0000313" key="9">
    <source>
        <dbReference type="EMBL" id="SDG94903.1"/>
    </source>
</evidence>
<dbReference type="Gene3D" id="1.10.3720.10">
    <property type="entry name" value="MetI-like"/>
    <property type="match status" value="1"/>
</dbReference>
<dbReference type="PANTHER" id="PTHR43386:SF1">
    <property type="entry name" value="D,D-DIPEPTIDE TRANSPORT SYSTEM PERMEASE PROTEIN DDPC-RELATED"/>
    <property type="match status" value="1"/>
</dbReference>
<dbReference type="CDD" id="cd06261">
    <property type="entry name" value="TM_PBP2"/>
    <property type="match status" value="1"/>
</dbReference>
<keyword evidence="4 7" id="KW-0812">Transmembrane</keyword>
<proteinExistence type="inferred from homology"/>
<evidence type="ECO:0000256" key="1">
    <source>
        <dbReference type="ARBA" id="ARBA00004651"/>
    </source>
</evidence>
<gene>
    <name evidence="9" type="ORF">SAMN05421505_109219</name>
</gene>
<dbReference type="STRING" id="504805.SAMN05421505_109219"/>
<dbReference type="PROSITE" id="PS50928">
    <property type="entry name" value="ABC_TM1"/>
    <property type="match status" value="1"/>
</dbReference>
<evidence type="ECO:0000256" key="5">
    <source>
        <dbReference type="ARBA" id="ARBA00022989"/>
    </source>
</evidence>
<sequence>MTATTFTARRAPAAGRPVFAAGLAVLALALLVVLFPALFATHDPDATDFARTFQPPGADHFFGTDQLGRDVFSRVVYGARVSLTIALGATAIGVLGGMLLGLLSAVGGRIVDGVLMRCVDVLLAFPELILALLVVAVIGGGAVNIAVAIGTAAIPAYARVVRGQAGTVILSEYVEAARVLGVRRSVYLARHVVPNVAGPVVVLASIGGGTAIVTAAGLSLLGLGPPQPTAEWGAMLAEGKDLLGTAWWIAVFPGMTVALVVVAFTLVGRNLQVRSLR</sequence>
<evidence type="ECO:0000313" key="10">
    <source>
        <dbReference type="Proteomes" id="UP000198923"/>
    </source>
</evidence>
<comment type="subcellular location">
    <subcellularLocation>
        <location evidence="1 7">Cell membrane</location>
        <topology evidence="1 7">Multi-pass membrane protein</topology>
    </subcellularLocation>
</comment>
<feature type="transmembrane region" description="Helical" evidence="7">
    <location>
        <begin position="128"/>
        <end position="154"/>
    </location>
</feature>
<evidence type="ECO:0000256" key="7">
    <source>
        <dbReference type="RuleBase" id="RU363032"/>
    </source>
</evidence>
<dbReference type="AlphaFoldDB" id="A0A1G7YEQ4"/>
<feature type="transmembrane region" description="Helical" evidence="7">
    <location>
        <begin position="245"/>
        <end position="267"/>
    </location>
</feature>
<dbReference type="PANTHER" id="PTHR43386">
    <property type="entry name" value="OLIGOPEPTIDE TRANSPORT SYSTEM PERMEASE PROTEIN APPC"/>
    <property type="match status" value="1"/>
</dbReference>
<evidence type="ECO:0000256" key="2">
    <source>
        <dbReference type="ARBA" id="ARBA00022448"/>
    </source>
</evidence>
<dbReference type="RefSeq" id="WP_093170522.1">
    <property type="nucleotide sequence ID" value="NZ_FNCN01000009.1"/>
</dbReference>
<keyword evidence="3" id="KW-1003">Cell membrane</keyword>
<feature type="domain" description="ABC transmembrane type-1" evidence="8">
    <location>
        <begin position="79"/>
        <end position="268"/>
    </location>
</feature>
<keyword evidence="2 7" id="KW-0813">Transport</keyword>
<dbReference type="GO" id="GO:0005886">
    <property type="term" value="C:plasma membrane"/>
    <property type="evidence" value="ECO:0007669"/>
    <property type="project" value="UniProtKB-SubCell"/>
</dbReference>
<keyword evidence="6 7" id="KW-0472">Membrane</keyword>
<protein>
    <submittedName>
        <fullName evidence="9">Peptide/nickel transport system permease protein</fullName>
    </submittedName>
</protein>
<dbReference type="EMBL" id="FNCN01000009">
    <property type="protein sequence ID" value="SDG94903.1"/>
    <property type="molecule type" value="Genomic_DNA"/>
</dbReference>
<feature type="transmembrane region" description="Helical" evidence="7">
    <location>
        <begin position="83"/>
        <end position="108"/>
    </location>
</feature>
<dbReference type="Pfam" id="PF00528">
    <property type="entry name" value="BPD_transp_1"/>
    <property type="match status" value="1"/>
</dbReference>
<comment type="similarity">
    <text evidence="7">Belongs to the binding-protein-dependent transport system permease family.</text>
</comment>
<keyword evidence="5 7" id="KW-1133">Transmembrane helix</keyword>
<dbReference type="InterPro" id="IPR000515">
    <property type="entry name" value="MetI-like"/>
</dbReference>
<name>A0A1G7YEQ4_9ACTN</name>
<dbReference type="Proteomes" id="UP000198923">
    <property type="component" value="Unassembled WGS sequence"/>
</dbReference>
<evidence type="ECO:0000256" key="6">
    <source>
        <dbReference type="ARBA" id="ARBA00023136"/>
    </source>
</evidence>
<feature type="transmembrane region" description="Helical" evidence="7">
    <location>
        <begin position="18"/>
        <end position="41"/>
    </location>
</feature>
<keyword evidence="10" id="KW-1185">Reference proteome</keyword>
<evidence type="ECO:0000259" key="8">
    <source>
        <dbReference type="PROSITE" id="PS50928"/>
    </source>
</evidence>
<dbReference type="GO" id="GO:0055085">
    <property type="term" value="P:transmembrane transport"/>
    <property type="evidence" value="ECO:0007669"/>
    <property type="project" value="InterPro"/>
</dbReference>
<feature type="transmembrane region" description="Helical" evidence="7">
    <location>
        <begin position="200"/>
        <end position="225"/>
    </location>
</feature>
<evidence type="ECO:0000256" key="4">
    <source>
        <dbReference type="ARBA" id="ARBA00022692"/>
    </source>
</evidence>
<organism evidence="9 10">
    <name type="scientific">Sinosporangium album</name>
    <dbReference type="NCBI Taxonomy" id="504805"/>
    <lineage>
        <taxon>Bacteria</taxon>
        <taxon>Bacillati</taxon>
        <taxon>Actinomycetota</taxon>
        <taxon>Actinomycetes</taxon>
        <taxon>Streptosporangiales</taxon>
        <taxon>Streptosporangiaceae</taxon>
        <taxon>Sinosporangium</taxon>
    </lineage>
</organism>
<accession>A0A1G7YEQ4</accession>
<evidence type="ECO:0000256" key="3">
    <source>
        <dbReference type="ARBA" id="ARBA00022475"/>
    </source>
</evidence>
<dbReference type="InterPro" id="IPR050366">
    <property type="entry name" value="BP-dependent_transpt_permease"/>
</dbReference>
<dbReference type="OrthoDB" id="6637947at2"/>
<reference evidence="9 10" key="1">
    <citation type="submission" date="2016-10" db="EMBL/GenBank/DDBJ databases">
        <authorList>
            <person name="de Groot N.N."/>
        </authorList>
    </citation>
    <scope>NUCLEOTIDE SEQUENCE [LARGE SCALE GENOMIC DNA]</scope>
    <source>
        <strain evidence="9 10">CPCC 201354</strain>
    </source>
</reference>
<dbReference type="InterPro" id="IPR035906">
    <property type="entry name" value="MetI-like_sf"/>
</dbReference>